<gene>
    <name evidence="7" type="ORF">H696_03028</name>
</gene>
<evidence type="ECO:0000256" key="4">
    <source>
        <dbReference type="ARBA" id="ARBA00023136"/>
    </source>
</evidence>
<dbReference type="eggNOG" id="KOG0873">
    <property type="taxonomic scope" value="Eukaryota"/>
</dbReference>
<keyword evidence="3 5" id="KW-1133">Transmembrane helix</keyword>
<feature type="domain" description="Fatty acid hydroxylase" evidence="6">
    <location>
        <begin position="130"/>
        <end position="262"/>
    </location>
</feature>
<evidence type="ECO:0000313" key="8">
    <source>
        <dbReference type="Proteomes" id="UP000030693"/>
    </source>
</evidence>
<feature type="transmembrane region" description="Helical" evidence="5">
    <location>
        <begin position="88"/>
        <end position="107"/>
    </location>
</feature>
<evidence type="ECO:0000313" key="7">
    <source>
        <dbReference type="EMBL" id="KCV70673.1"/>
    </source>
</evidence>
<keyword evidence="8" id="KW-1185">Reference proteome</keyword>
<dbReference type="GO" id="GO:0016491">
    <property type="term" value="F:oxidoreductase activity"/>
    <property type="evidence" value="ECO:0007669"/>
    <property type="project" value="InterPro"/>
</dbReference>
<dbReference type="AlphaFoldDB" id="A0A058Z9R7"/>
<dbReference type="GO" id="GO:0005506">
    <property type="term" value="F:iron ion binding"/>
    <property type="evidence" value="ECO:0007669"/>
    <property type="project" value="InterPro"/>
</dbReference>
<dbReference type="EMBL" id="KB932204">
    <property type="protein sequence ID" value="KCV70673.1"/>
    <property type="molecule type" value="Genomic_DNA"/>
</dbReference>
<dbReference type="PANTHER" id="PTHR11863">
    <property type="entry name" value="STEROL DESATURASE"/>
    <property type="match status" value="1"/>
</dbReference>
<dbReference type="STRING" id="691883.A0A058Z9R7"/>
<dbReference type="Pfam" id="PF04116">
    <property type="entry name" value="FA_hydroxylase"/>
    <property type="match status" value="1"/>
</dbReference>
<dbReference type="OrthoDB" id="1658724at2759"/>
<reference evidence="7" key="1">
    <citation type="submission" date="2013-04" db="EMBL/GenBank/DDBJ databases">
        <title>The Genome Sequence of Fonticula alba ATCC 38817.</title>
        <authorList>
            <consortium name="The Broad Institute Genomics Platform"/>
            <person name="Russ C."/>
            <person name="Cuomo C."/>
            <person name="Burger G."/>
            <person name="Gray M.W."/>
            <person name="Holland P.W.H."/>
            <person name="King N."/>
            <person name="Lang F.B.F."/>
            <person name="Roger A.J."/>
            <person name="Ruiz-Trillo I."/>
            <person name="Brown M."/>
            <person name="Walker B."/>
            <person name="Young S."/>
            <person name="Zeng Q."/>
            <person name="Gargeya S."/>
            <person name="Fitzgerald M."/>
            <person name="Haas B."/>
            <person name="Abouelleil A."/>
            <person name="Allen A.W."/>
            <person name="Alvarado L."/>
            <person name="Arachchi H.M."/>
            <person name="Berlin A.M."/>
            <person name="Chapman S.B."/>
            <person name="Gainer-Dewar J."/>
            <person name="Goldberg J."/>
            <person name="Griggs A."/>
            <person name="Gujja S."/>
            <person name="Hansen M."/>
            <person name="Howarth C."/>
            <person name="Imamovic A."/>
            <person name="Ireland A."/>
            <person name="Larimer J."/>
            <person name="McCowan C."/>
            <person name="Murphy C."/>
            <person name="Pearson M."/>
            <person name="Poon T.W."/>
            <person name="Priest M."/>
            <person name="Roberts A."/>
            <person name="Saif S."/>
            <person name="Shea T."/>
            <person name="Sisk P."/>
            <person name="Sykes S."/>
            <person name="Wortman J."/>
            <person name="Nusbaum C."/>
            <person name="Birren B."/>
        </authorList>
    </citation>
    <scope>NUCLEOTIDE SEQUENCE [LARGE SCALE GENOMIC DNA]</scope>
    <source>
        <strain evidence="7">ATCC 38817</strain>
    </source>
</reference>
<dbReference type="OMA" id="IVHEFIY"/>
<dbReference type="InterPro" id="IPR050307">
    <property type="entry name" value="Sterol_Desaturase_Related"/>
</dbReference>
<organism evidence="7">
    <name type="scientific">Fonticula alba</name>
    <name type="common">Slime mold</name>
    <dbReference type="NCBI Taxonomy" id="691883"/>
    <lineage>
        <taxon>Eukaryota</taxon>
        <taxon>Rotosphaerida</taxon>
        <taxon>Fonticulaceae</taxon>
        <taxon>Fonticula</taxon>
    </lineage>
</organism>
<evidence type="ECO:0000256" key="5">
    <source>
        <dbReference type="SAM" id="Phobius"/>
    </source>
</evidence>
<dbReference type="GO" id="GO:0016020">
    <property type="term" value="C:membrane"/>
    <property type="evidence" value="ECO:0007669"/>
    <property type="project" value="UniProtKB-SubCell"/>
</dbReference>
<protein>
    <recommendedName>
        <fullName evidence="6">Fatty acid hydroxylase domain-containing protein</fullName>
    </recommendedName>
</protein>
<dbReference type="GeneID" id="20527753"/>
<feature type="transmembrane region" description="Helical" evidence="5">
    <location>
        <begin position="186"/>
        <end position="207"/>
    </location>
</feature>
<evidence type="ECO:0000256" key="2">
    <source>
        <dbReference type="ARBA" id="ARBA00022692"/>
    </source>
</evidence>
<name>A0A058Z9R7_FONAL</name>
<dbReference type="Proteomes" id="UP000030693">
    <property type="component" value="Unassembled WGS sequence"/>
</dbReference>
<dbReference type="GO" id="GO:0008610">
    <property type="term" value="P:lipid biosynthetic process"/>
    <property type="evidence" value="ECO:0007669"/>
    <property type="project" value="InterPro"/>
</dbReference>
<dbReference type="InterPro" id="IPR006694">
    <property type="entry name" value="Fatty_acid_hydroxylase"/>
</dbReference>
<feature type="transmembrane region" description="Helical" evidence="5">
    <location>
        <begin position="34"/>
        <end position="59"/>
    </location>
</feature>
<evidence type="ECO:0000256" key="1">
    <source>
        <dbReference type="ARBA" id="ARBA00004370"/>
    </source>
</evidence>
<accession>A0A058Z9R7</accession>
<dbReference type="RefSeq" id="XP_009495189.1">
    <property type="nucleotide sequence ID" value="XM_009496914.1"/>
</dbReference>
<proteinExistence type="predicted"/>
<comment type="subcellular location">
    <subcellularLocation>
        <location evidence="1">Membrane</location>
    </subcellularLocation>
</comment>
<sequence>MALELLSGLGQHWNTLVSATETLWDNQLDNHNEYLFITAVSFFAHEIFYFGRYLPFYLLDFFPSMKKYKIQADKETTSAQKWKCLKGILFSHIFVQLPMIMMLHPGIKYLGFEIRSPFPVWYKVLYQSFIFLVIEDFWEYWTHRLMHWGPLYRHIHKMHHEFQAPFGLAGEYAHPLETLTLGFGTLLGPILFAHDLHIVTLLWFLFFRVMQVIDAHSGYDFPFSLRHFVPFWAGADFHDHHHAVYTGNFGASFRWCDWIFGTDKHYNAYKAEKRAQRAADAKQAKKLD</sequence>
<evidence type="ECO:0000256" key="3">
    <source>
        <dbReference type="ARBA" id="ARBA00022989"/>
    </source>
</evidence>
<evidence type="ECO:0000259" key="6">
    <source>
        <dbReference type="Pfam" id="PF04116"/>
    </source>
</evidence>
<keyword evidence="4 5" id="KW-0472">Membrane</keyword>
<keyword evidence="2 5" id="KW-0812">Transmembrane</keyword>